<dbReference type="Gene3D" id="3.30.70.270">
    <property type="match status" value="2"/>
</dbReference>
<name>W4GUV5_APHAT</name>
<dbReference type="SUPFAM" id="SSF56672">
    <property type="entry name" value="DNA/RNA polymerases"/>
    <property type="match status" value="1"/>
</dbReference>
<organism evidence="3">
    <name type="scientific">Aphanomyces astaci</name>
    <name type="common">Crayfish plague agent</name>
    <dbReference type="NCBI Taxonomy" id="112090"/>
    <lineage>
        <taxon>Eukaryota</taxon>
        <taxon>Sar</taxon>
        <taxon>Stramenopiles</taxon>
        <taxon>Oomycota</taxon>
        <taxon>Saprolegniomycetes</taxon>
        <taxon>Saprolegniales</taxon>
        <taxon>Verrucalvaceae</taxon>
        <taxon>Aphanomyces</taxon>
    </lineage>
</organism>
<dbReference type="InterPro" id="IPR043128">
    <property type="entry name" value="Rev_trsase/Diguanyl_cyclase"/>
</dbReference>
<feature type="domain" description="Reverse transcriptase/retrotransposon-derived protein RNase H-like" evidence="2">
    <location>
        <begin position="408"/>
        <end position="463"/>
    </location>
</feature>
<dbReference type="InterPro" id="IPR041577">
    <property type="entry name" value="RT_RNaseH_2"/>
</dbReference>
<dbReference type="InterPro" id="IPR051320">
    <property type="entry name" value="Viral_Replic_Matur_Polypro"/>
</dbReference>
<sequence length="485" mass="54279">MARECPNKKDGDPGDISWKKGNNAAKRFMARERKANMKAKQMKTSPLPSMDDDGRWVRLNNVLEVPYCPDTGADQNIMPNAMVDELQVLQPQLQVVKLAAPFVGTACSQMPFEASSYTTAGPVKEPGKRRYYVVDEGDEFLVSNDTLNTIGIDMARLQVDDDGDDLEVVGGDCVELPQRSAVRAASLKAALPVAKNRGNPEGMIDSASTDKWSEDDVLKYYRLTNDYRVVNSLTEPKAGTMPFQATILQNLRGKKAMGVFDLPKCFWQFSLHPDSKDMCPTNEECYKDLLYKNLLIWIDDIFVYAAAVEEYVVSLEFFFDRVAQYGGVDASSADGVKKYHERIEHLCAIFYPTNAGELQQFVYPVSWQWDSMTECAQTVDPLQQCLTKAFEGKGKKKRIAFGVQLELTDAEKQAFDAVKSKLRSSVELSHPRDDATMCLFTDASDYGWSIVVTQVVGIRRRQPIPKGVVSHREGGLPYCVCVREA</sequence>
<reference evidence="3" key="1">
    <citation type="submission" date="2013-12" db="EMBL/GenBank/DDBJ databases">
        <title>The Genome Sequence of Aphanomyces astaci APO3.</title>
        <authorList>
            <consortium name="The Broad Institute Genomics Platform"/>
            <person name="Russ C."/>
            <person name="Tyler B."/>
            <person name="van West P."/>
            <person name="Dieguez-Uribeondo J."/>
            <person name="Young S.K."/>
            <person name="Zeng Q."/>
            <person name="Gargeya S."/>
            <person name="Fitzgerald M."/>
            <person name="Abouelleil A."/>
            <person name="Alvarado L."/>
            <person name="Chapman S.B."/>
            <person name="Gainer-Dewar J."/>
            <person name="Goldberg J."/>
            <person name="Griggs A."/>
            <person name="Gujja S."/>
            <person name="Hansen M."/>
            <person name="Howarth C."/>
            <person name="Imamovic A."/>
            <person name="Ireland A."/>
            <person name="Larimer J."/>
            <person name="McCowan C."/>
            <person name="Murphy C."/>
            <person name="Pearson M."/>
            <person name="Poon T.W."/>
            <person name="Priest M."/>
            <person name="Roberts A."/>
            <person name="Saif S."/>
            <person name="Shea T."/>
            <person name="Sykes S."/>
            <person name="Wortman J."/>
            <person name="Nusbaum C."/>
            <person name="Birren B."/>
        </authorList>
    </citation>
    <scope>NUCLEOTIDE SEQUENCE [LARGE SCALE GENOMIC DNA]</scope>
    <source>
        <strain evidence="3">APO3</strain>
    </source>
</reference>
<feature type="region of interest" description="Disordered" evidence="1">
    <location>
        <begin position="1"/>
        <end position="22"/>
    </location>
</feature>
<dbReference type="InterPro" id="IPR043502">
    <property type="entry name" value="DNA/RNA_pol_sf"/>
</dbReference>
<dbReference type="VEuPathDB" id="FungiDB:H257_04234"/>
<protein>
    <recommendedName>
        <fullName evidence="2">Reverse transcriptase/retrotransposon-derived protein RNase H-like domain-containing protein</fullName>
    </recommendedName>
</protein>
<dbReference type="Pfam" id="PF17919">
    <property type="entry name" value="RT_RNaseH_2"/>
    <property type="match status" value="1"/>
</dbReference>
<dbReference type="PANTHER" id="PTHR33064">
    <property type="entry name" value="POL PROTEIN"/>
    <property type="match status" value="1"/>
</dbReference>
<dbReference type="STRING" id="112090.W4GUV5"/>
<dbReference type="AlphaFoldDB" id="W4GUV5"/>
<evidence type="ECO:0000259" key="2">
    <source>
        <dbReference type="Pfam" id="PF17919"/>
    </source>
</evidence>
<dbReference type="RefSeq" id="XP_009826950.1">
    <property type="nucleotide sequence ID" value="XM_009828648.1"/>
</dbReference>
<accession>W4GUV5</accession>
<feature type="compositionally biased region" description="Basic and acidic residues" evidence="1">
    <location>
        <begin position="1"/>
        <end position="12"/>
    </location>
</feature>
<dbReference type="OrthoDB" id="121795at2759"/>
<evidence type="ECO:0000256" key="1">
    <source>
        <dbReference type="SAM" id="MobiDB-lite"/>
    </source>
</evidence>
<evidence type="ECO:0000313" key="3">
    <source>
        <dbReference type="EMBL" id="ETV83520.1"/>
    </source>
</evidence>
<proteinExistence type="predicted"/>
<dbReference type="EMBL" id="KI913120">
    <property type="protein sequence ID" value="ETV83520.1"/>
    <property type="molecule type" value="Genomic_DNA"/>
</dbReference>
<dbReference type="GeneID" id="20806230"/>
<gene>
    <name evidence="3" type="ORF">H257_04234</name>
</gene>
<dbReference type="PANTHER" id="PTHR33064:SF37">
    <property type="entry name" value="RIBONUCLEASE H"/>
    <property type="match status" value="1"/>
</dbReference>